<gene>
    <name evidence="10" type="ORF">KTS37_14845</name>
</gene>
<keyword evidence="6 8" id="KW-1133">Transmembrane helix</keyword>
<evidence type="ECO:0000256" key="8">
    <source>
        <dbReference type="SAM" id="Phobius"/>
    </source>
</evidence>
<keyword evidence="7 8" id="KW-0472">Membrane</keyword>
<dbReference type="InterPro" id="IPR057168">
    <property type="entry name" value="DUF7846"/>
</dbReference>
<dbReference type="InterPro" id="IPR050297">
    <property type="entry name" value="LipidA_mod_glycosyltrf_83"/>
</dbReference>
<feature type="transmembrane region" description="Helical" evidence="8">
    <location>
        <begin position="12"/>
        <end position="30"/>
    </location>
</feature>
<evidence type="ECO:0000259" key="9">
    <source>
        <dbReference type="Pfam" id="PF25230"/>
    </source>
</evidence>
<evidence type="ECO:0000313" key="11">
    <source>
        <dbReference type="Proteomes" id="UP001166304"/>
    </source>
</evidence>
<evidence type="ECO:0000256" key="5">
    <source>
        <dbReference type="ARBA" id="ARBA00022692"/>
    </source>
</evidence>
<protein>
    <submittedName>
        <fullName evidence="10">Glycosyltransferase family 39 protein</fullName>
        <ecNumber evidence="10">2.4.-.-</ecNumber>
    </submittedName>
</protein>
<evidence type="ECO:0000256" key="2">
    <source>
        <dbReference type="ARBA" id="ARBA00022475"/>
    </source>
</evidence>
<dbReference type="AlphaFoldDB" id="A0AA41KD16"/>
<feature type="transmembrane region" description="Helical" evidence="8">
    <location>
        <begin position="359"/>
        <end position="380"/>
    </location>
</feature>
<dbReference type="PANTHER" id="PTHR33908">
    <property type="entry name" value="MANNOSYLTRANSFERASE YKCB-RELATED"/>
    <property type="match status" value="1"/>
</dbReference>
<dbReference type="EMBL" id="JAHQXE010000005">
    <property type="protein sequence ID" value="MBV0903070.1"/>
    <property type="molecule type" value="Genomic_DNA"/>
</dbReference>
<keyword evidence="3 10" id="KW-0328">Glycosyltransferase</keyword>
<feature type="domain" description="DUF7846" evidence="9">
    <location>
        <begin position="448"/>
        <end position="613"/>
    </location>
</feature>
<proteinExistence type="predicted"/>
<dbReference type="GO" id="GO:0005886">
    <property type="term" value="C:plasma membrane"/>
    <property type="evidence" value="ECO:0007669"/>
    <property type="project" value="UniProtKB-SubCell"/>
</dbReference>
<evidence type="ECO:0000256" key="6">
    <source>
        <dbReference type="ARBA" id="ARBA00022989"/>
    </source>
</evidence>
<keyword evidence="4 10" id="KW-0808">Transferase</keyword>
<dbReference type="Pfam" id="PF25230">
    <property type="entry name" value="DUF7846"/>
    <property type="match status" value="1"/>
</dbReference>
<evidence type="ECO:0000256" key="3">
    <source>
        <dbReference type="ARBA" id="ARBA00022676"/>
    </source>
</evidence>
<feature type="transmembrane region" description="Helical" evidence="8">
    <location>
        <begin position="400"/>
        <end position="421"/>
    </location>
</feature>
<keyword evidence="5 8" id="KW-0812">Transmembrane</keyword>
<dbReference type="EC" id="2.4.-.-" evidence="10"/>
<comment type="caution">
    <text evidence="10">The sequence shown here is derived from an EMBL/GenBank/DDBJ whole genome shotgun (WGS) entry which is preliminary data.</text>
</comment>
<organism evidence="10 11">
    <name type="scientific">Haloarcula salina</name>
    <dbReference type="NCBI Taxonomy" id="1429914"/>
    <lineage>
        <taxon>Archaea</taxon>
        <taxon>Methanobacteriati</taxon>
        <taxon>Methanobacteriota</taxon>
        <taxon>Stenosarchaea group</taxon>
        <taxon>Halobacteria</taxon>
        <taxon>Halobacteriales</taxon>
        <taxon>Haloarculaceae</taxon>
        <taxon>Haloarcula</taxon>
    </lineage>
</organism>
<evidence type="ECO:0000313" key="10">
    <source>
        <dbReference type="EMBL" id="MBV0903070.1"/>
    </source>
</evidence>
<comment type="subcellular location">
    <subcellularLocation>
        <location evidence="1">Cell membrane</location>
        <topology evidence="1">Multi-pass membrane protein</topology>
    </subcellularLocation>
</comment>
<dbReference type="GO" id="GO:0008610">
    <property type="term" value="P:lipid biosynthetic process"/>
    <property type="evidence" value="ECO:0007669"/>
    <property type="project" value="UniProtKB-ARBA"/>
</dbReference>
<dbReference type="Proteomes" id="UP001166304">
    <property type="component" value="Unassembled WGS sequence"/>
</dbReference>
<feature type="transmembrane region" description="Helical" evidence="8">
    <location>
        <begin position="218"/>
        <end position="238"/>
    </location>
</feature>
<reference evidence="10" key="1">
    <citation type="submission" date="2021-06" db="EMBL/GenBank/DDBJ databases">
        <title>New haloarchaea isolates fom saline soil.</title>
        <authorList>
            <person name="Duran-Viseras A."/>
            <person name="Sanchez-Porro C.S."/>
            <person name="Ventosa A."/>
        </authorList>
    </citation>
    <scope>NUCLEOTIDE SEQUENCE</scope>
    <source>
        <strain evidence="10">JCM 18369</strain>
    </source>
</reference>
<dbReference type="PANTHER" id="PTHR33908:SF11">
    <property type="entry name" value="MEMBRANE PROTEIN"/>
    <property type="match status" value="1"/>
</dbReference>
<evidence type="ECO:0000256" key="1">
    <source>
        <dbReference type="ARBA" id="ARBA00004651"/>
    </source>
</evidence>
<feature type="transmembrane region" description="Helical" evidence="8">
    <location>
        <begin position="95"/>
        <end position="113"/>
    </location>
</feature>
<accession>A0AA41KD16</accession>
<evidence type="ECO:0000256" key="4">
    <source>
        <dbReference type="ARBA" id="ARBA00022679"/>
    </source>
</evidence>
<keyword evidence="2" id="KW-1003">Cell membrane</keyword>
<keyword evidence="11" id="KW-1185">Reference proteome</keyword>
<feature type="transmembrane region" description="Helical" evidence="8">
    <location>
        <begin position="169"/>
        <end position="187"/>
    </location>
</feature>
<evidence type="ECO:0000256" key="7">
    <source>
        <dbReference type="ARBA" id="ARBA00023136"/>
    </source>
</evidence>
<feature type="transmembrane region" description="Helical" evidence="8">
    <location>
        <begin position="319"/>
        <end position="339"/>
    </location>
</feature>
<feature type="transmembrane region" description="Helical" evidence="8">
    <location>
        <begin position="287"/>
        <end position="307"/>
    </location>
</feature>
<name>A0AA41KD16_9EURY</name>
<dbReference type="GO" id="GO:0016763">
    <property type="term" value="F:pentosyltransferase activity"/>
    <property type="evidence" value="ECO:0007669"/>
    <property type="project" value="TreeGrafter"/>
</dbReference>
<dbReference type="RefSeq" id="WP_162413819.1">
    <property type="nucleotide sequence ID" value="NZ_JAHQXE010000005.1"/>
</dbReference>
<feature type="transmembrane region" description="Helical" evidence="8">
    <location>
        <begin position="125"/>
        <end position="149"/>
    </location>
</feature>
<sequence>MNGLRRPEVQAAVIAVFGGLAVFALSHLLFPYHTSNHDEGVYLQQAAMLLEGQLYLRPPVAEAFRPWFFVASEQGLYAKYTPVPAAMFAAGKLLGGYRVALGLVATGALAGTYHTVREAFDRETGVIATALLLGSPLFLVDASVFLSYVPATFWNLSFAAGYLHADRTGSRWTAAFAGACVGIAFFTRPYTALLFATPFVCHALWTLRTLERPVVERIGLTAVFGLSGVLVAVGYNAMTTGDPLVFPYQAFAPGDGLGFGERSILGHTLEFTPALSLRANGELLWKFATRWLVAGPLGALAAVLGVLVSRRRGFDSRQLALAGVFLTVPLGNLYFWGTVNMLGRLSDPTDGLVRFLGPFYHVDLLVPSVAFGAVGVLWAAGALRRTVEDHVAAERARPSLAAVALVCVAVGGGAATVGVAAPVHDNYTVTEQYEQAYEPFEESDLSNTVVFLPTPYGEWLNHPFQYLRNDPGFDGQTVYAMQDRPFAVVDSYPDRRYYRYDYRGEWEPYAGRSVEPRLQRVRLVEGETVTTSVTAASPAPARLRIVRLTNDDRTAEATLDGSDPLSLELVAGTDTTRLRGLTQNESVAVPTPDRGTVTLVAVVDYGAGSGYEYRVELPVERSAGSVRALTPRLDVCWTEQRCEGQAAYVAGSHQFTMDLNVTLTGRAAFEDT</sequence>